<dbReference type="Proteomes" id="UP000616151">
    <property type="component" value="Unassembled WGS sequence"/>
</dbReference>
<reference evidence="1" key="1">
    <citation type="submission" date="2021-01" db="EMBL/GenBank/DDBJ databases">
        <authorList>
            <person name="Sun Q."/>
        </authorList>
    </citation>
    <scope>NUCLEOTIDE SEQUENCE</scope>
    <source>
        <strain evidence="1">YIM B02566</strain>
    </source>
</reference>
<organism evidence="1 2">
    <name type="scientific">Taklimakanibacter albus</name>
    <dbReference type="NCBI Taxonomy" id="2800327"/>
    <lineage>
        <taxon>Bacteria</taxon>
        <taxon>Pseudomonadati</taxon>
        <taxon>Pseudomonadota</taxon>
        <taxon>Alphaproteobacteria</taxon>
        <taxon>Hyphomicrobiales</taxon>
        <taxon>Aestuariivirgaceae</taxon>
        <taxon>Taklimakanibacter</taxon>
    </lineage>
</organism>
<name>A0ACC5QZ89_9HYPH</name>
<sequence>MSDRAIHIRPAVPADKPAFLEMWRDFVALAPGEPGNHAMGEANWARILDPANPLQCIVAGAGNGRPVGFTLFLTFPFTWSRGDACYLQDIFVRAEARGQGAAQAMIEHLRELGRKAGWFKIFWMTQPDNLTAQRLYERVAKRMDYLRYDLNICEP</sequence>
<accession>A0ACC5QZ89</accession>
<keyword evidence="2" id="KW-1185">Reference proteome</keyword>
<evidence type="ECO:0000313" key="1">
    <source>
        <dbReference type="EMBL" id="MBK1865719.1"/>
    </source>
</evidence>
<gene>
    <name evidence="1" type="ORF">JHL16_05095</name>
</gene>
<evidence type="ECO:0000313" key="2">
    <source>
        <dbReference type="Proteomes" id="UP000616151"/>
    </source>
</evidence>
<dbReference type="EMBL" id="JAENHL010000006">
    <property type="protein sequence ID" value="MBK1865719.1"/>
    <property type="molecule type" value="Genomic_DNA"/>
</dbReference>
<protein>
    <submittedName>
        <fullName evidence="1">GNAT family N-acetyltransferase</fullName>
    </submittedName>
</protein>
<proteinExistence type="predicted"/>
<comment type="caution">
    <text evidence="1">The sequence shown here is derived from an EMBL/GenBank/DDBJ whole genome shotgun (WGS) entry which is preliminary data.</text>
</comment>